<evidence type="ECO:0000256" key="6">
    <source>
        <dbReference type="ARBA" id="ARBA00022691"/>
    </source>
</evidence>
<dbReference type="CDD" id="cd11641">
    <property type="entry name" value="Precorrin-4_C11-MT"/>
    <property type="match status" value="1"/>
</dbReference>
<evidence type="ECO:0000256" key="2">
    <source>
        <dbReference type="ARBA" id="ARBA00005879"/>
    </source>
</evidence>
<keyword evidence="3" id="KW-0169">Cobalamin biosynthesis</keyword>
<dbReference type="GO" id="GO:0009236">
    <property type="term" value="P:cobalamin biosynthetic process"/>
    <property type="evidence" value="ECO:0007669"/>
    <property type="project" value="UniProtKB-UniPathway"/>
</dbReference>
<comment type="pathway">
    <text evidence="1">Cofactor biosynthesis; adenosylcobalamin biosynthesis.</text>
</comment>
<dbReference type="PROSITE" id="PS00840">
    <property type="entry name" value="SUMT_2"/>
    <property type="match status" value="1"/>
</dbReference>
<sequence>MVYFIGAGPGDVDLITVKGRRFLETADIVIYAGSLVWVEHLKFCKSSCQHYNSASMTMEDVVAVMLEAEEKGLMVVRLHTGDPTIYGAIREQMVELDKAGITYEIIPGVSSFTASCAAIKREFTLPGVSQTVIVTRMEGRTPVPKEEDLELLASHKCSMAIFLSVQNIDKVVAKLVAGYGSKDVPVAVVYKATWPEEQVVKGTLGDIAEKVKVADIKNFSQILVGGFIEGDFERSQLYHPQFSHAFRKAEAPTVEK</sequence>
<organism evidence="9 10">
    <name type="scientific">SAR324 cluster bacterium</name>
    <dbReference type="NCBI Taxonomy" id="2024889"/>
    <lineage>
        <taxon>Bacteria</taxon>
        <taxon>Deltaproteobacteria</taxon>
        <taxon>SAR324 cluster</taxon>
    </lineage>
</organism>
<keyword evidence="5 7" id="KW-0808">Transferase</keyword>
<proteinExistence type="inferred from homology"/>
<dbReference type="InterPro" id="IPR035996">
    <property type="entry name" value="4pyrrol_Methylase_sf"/>
</dbReference>
<evidence type="ECO:0000259" key="8">
    <source>
        <dbReference type="Pfam" id="PF00590"/>
    </source>
</evidence>
<name>A0A2A4SUE8_9DELT</name>
<evidence type="ECO:0000256" key="7">
    <source>
        <dbReference type="RuleBase" id="RU003960"/>
    </source>
</evidence>
<dbReference type="Gene3D" id="3.40.1010.10">
    <property type="entry name" value="Cobalt-precorrin-4 Transmethylase, Domain 1"/>
    <property type="match status" value="1"/>
</dbReference>
<dbReference type="GO" id="GO:0046026">
    <property type="term" value="F:precorrin-4 C11-methyltransferase activity"/>
    <property type="evidence" value="ECO:0007669"/>
    <property type="project" value="InterPro"/>
</dbReference>
<comment type="similarity">
    <text evidence="2 7">Belongs to the precorrin methyltransferase family.</text>
</comment>
<dbReference type="InterPro" id="IPR050161">
    <property type="entry name" value="Siro_Cobalamin_biosynth"/>
</dbReference>
<evidence type="ECO:0000256" key="1">
    <source>
        <dbReference type="ARBA" id="ARBA00004953"/>
    </source>
</evidence>
<dbReference type="Pfam" id="PF00590">
    <property type="entry name" value="TP_methylase"/>
    <property type="match status" value="1"/>
</dbReference>
<dbReference type="Gene3D" id="3.30.950.10">
    <property type="entry name" value="Methyltransferase, Cobalt-precorrin-4 Transmethylase, Domain 2"/>
    <property type="match status" value="1"/>
</dbReference>
<dbReference type="GO" id="GO:0032259">
    <property type="term" value="P:methylation"/>
    <property type="evidence" value="ECO:0007669"/>
    <property type="project" value="UniProtKB-KW"/>
</dbReference>
<evidence type="ECO:0000256" key="5">
    <source>
        <dbReference type="ARBA" id="ARBA00022679"/>
    </source>
</evidence>
<evidence type="ECO:0000313" key="10">
    <source>
        <dbReference type="Proteomes" id="UP000218113"/>
    </source>
</evidence>
<dbReference type="SUPFAM" id="SSF53790">
    <property type="entry name" value="Tetrapyrrole methylase"/>
    <property type="match status" value="1"/>
</dbReference>
<dbReference type="PROSITE" id="PS00839">
    <property type="entry name" value="SUMT_1"/>
    <property type="match status" value="1"/>
</dbReference>
<dbReference type="InterPro" id="IPR014776">
    <property type="entry name" value="4pyrrole_Mease_sub2"/>
</dbReference>
<dbReference type="NCBIfam" id="TIGR01465">
    <property type="entry name" value="cobM_cbiF"/>
    <property type="match status" value="1"/>
</dbReference>
<gene>
    <name evidence="9" type="primary">cobM</name>
    <name evidence="9" type="ORF">COB67_11270</name>
</gene>
<dbReference type="InterPro" id="IPR006362">
    <property type="entry name" value="Cbl_synth_CobM/CibF"/>
</dbReference>
<protein>
    <submittedName>
        <fullName evidence="9">Precorrin-4 C(11)-methyltransferase</fullName>
    </submittedName>
</protein>
<dbReference type="AlphaFoldDB" id="A0A2A4SUE8"/>
<evidence type="ECO:0000256" key="3">
    <source>
        <dbReference type="ARBA" id="ARBA00022573"/>
    </source>
</evidence>
<feature type="domain" description="Tetrapyrrole methylase" evidence="8">
    <location>
        <begin position="1"/>
        <end position="207"/>
    </location>
</feature>
<keyword evidence="4 7" id="KW-0489">Methyltransferase</keyword>
<dbReference type="InterPro" id="IPR014777">
    <property type="entry name" value="4pyrrole_Mease_sub1"/>
</dbReference>
<accession>A0A2A4SUE8</accession>
<keyword evidence="6" id="KW-0949">S-adenosyl-L-methionine</keyword>
<dbReference type="PANTHER" id="PTHR45790:SF4">
    <property type="entry name" value="COBALT-PRECORRIN-4 C(11)-METHYLTRANSFERASE"/>
    <property type="match status" value="1"/>
</dbReference>
<dbReference type="PANTHER" id="PTHR45790">
    <property type="entry name" value="SIROHEME SYNTHASE-RELATED"/>
    <property type="match status" value="1"/>
</dbReference>
<evidence type="ECO:0000256" key="4">
    <source>
        <dbReference type="ARBA" id="ARBA00022603"/>
    </source>
</evidence>
<dbReference type="UniPathway" id="UPA00148"/>
<evidence type="ECO:0000313" key="9">
    <source>
        <dbReference type="EMBL" id="PCI24933.1"/>
    </source>
</evidence>
<dbReference type="Proteomes" id="UP000218113">
    <property type="component" value="Unassembled WGS sequence"/>
</dbReference>
<dbReference type="InterPro" id="IPR003043">
    <property type="entry name" value="Uropor_MeTrfase_CS"/>
</dbReference>
<reference evidence="10" key="1">
    <citation type="submission" date="2017-08" db="EMBL/GenBank/DDBJ databases">
        <title>A dynamic microbial community with high functional redundancy inhabits the cold, oxic subseafloor aquifer.</title>
        <authorList>
            <person name="Tully B.J."/>
            <person name="Wheat C.G."/>
            <person name="Glazer B.T."/>
            <person name="Huber J.A."/>
        </authorList>
    </citation>
    <scope>NUCLEOTIDE SEQUENCE [LARGE SCALE GENOMIC DNA]</scope>
</reference>
<dbReference type="InterPro" id="IPR000878">
    <property type="entry name" value="4pyrrol_Mease"/>
</dbReference>
<comment type="caution">
    <text evidence="9">The sequence shown here is derived from an EMBL/GenBank/DDBJ whole genome shotgun (WGS) entry which is preliminary data.</text>
</comment>
<dbReference type="EMBL" id="NVSR01000118">
    <property type="protein sequence ID" value="PCI24933.1"/>
    <property type="molecule type" value="Genomic_DNA"/>
</dbReference>